<comment type="caution">
    <text evidence="1">The sequence shown here is derived from an EMBL/GenBank/DDBJ whole genome shotgun (WGS) entry which is preliminary data.</text>
</comment>
<feature type="non-terminal residue" evidence="1">
    <location>
        <position position="152"/>
    </location>
</feature>
<organism evidence="1">
    <name type="scientific">marine sediment metagenome</name>
    <dbReference type="NCBI Taxonomy" id="412755"/>
    <lineage>
        <taxon>unclassified sequences</taxon>
        <taxon>metagenomes</taxon>
        <taxon>ecological metagenomes</taxon>
    </lineage>
</organism>
<dbReference type="EMBL" id="BARV01012778">
    <property type="protein sequence ID" value="GAI07843.1"/>
    <property type="molecule type" value="Genomic_DNA"/>
</dbReference>
<protein>
    <submittedName>
        <fullName evidence="1">Uncharacterized protein</fullName>
    </submittedName>
</protein>
<evidence type="ECO:0000313" key="1">
    <source>
        <dbReference type="EMBL" id="GAI07843.1"/>
    </source>
</evidence>
<proteinExistence type="predicted"/>
<dbReference type="AlphaFoldDB" id="X1KME5"/>
<sequence length="152" mass="17881">MNQGLEPAQALYLLKAEDAVRRDSTKKLVEKKPWYYLWKRKDDPGATDYNAWVEKESNALQKMNPAERADYAKLYPAERALTLGDSDLVKRYREVMEKIPKKPERAMADDIMTAKRPWLKWDEYNEKKPDLFKELDEATLLRVNTKAAESWV</sequence>
<accession>X1KME5</accession>
<gene>
    <name evidence="1" type="ORF">S06H3_23488</name>
</gene>
<reference evidence="1" key="1">
    <citation type="journal article" date="2014" name="Front. Microbiol.">
        <title>High frequency of phylogenetically diverse reductive dehalogenase-homologous genes in deep subseafloor sedimentary metagenomes.</title>
        <authorList>
            <person name="Kawai M."/>
            <person name="Futagami T."/>
            <person name="Toyoda A."/>
            <person name="Takaki Y."/>
            <person name="Nishi S."/>
            <person name="Hori S."/>
            <person name="Arai W."/>
            <person name="Tsubouchi T."/>
            <person name="Morono Y."/>
            <person name="Uchiyama I."/>
            <person name="Ito T."/>
            <person name="Fujiyama A."/>
            <person name="Inagaki F."/>
            <person name="Takami H."/>
        </authorList>
    </citation>
    <scope>NUCLEOTIDE SEQUENCE</scope>
    <source>
        <strain evidence="1">Expedition CK06-06</strain>
    </source>
</reference>
<name>X1KME5_9ZZZZ</name>